<dbReference type="SUPFAM" id="SSF52833">
    <property type="entry name" value="Thioredoxin-like"/>
    <property type="match status" value="1"/>
</dbReference>
<dbReference type="Proteomes" id="UP000231912">
    <property type="component" value="Unassembled WGS sequence"/>
</dbReference>
<reference evidence="2 3" key="1">
    <citation type="submission" date="2017-07" db="EMBL/GenBank/DDBJ databases">
        <title>Leptospira spp. isolated from tropical soils.</title>
        <authorList>
            <person name="Thibeaux R."/>
            <person name="Iraola G."/>
            <person name="Ferres I."/>
            <person name="Bierque E."/>
            <person name="Girault D."/>
            <person name="Soupe-Gilbert M.-E."/>
            <person name="Picardeau M."/>
            <person name="Goarant C."/>
        </authorList>
    </citation>
    <scope>NUCLEOTIDE SEQUENCE [LARGE SCALE GENOMIC DNA]</scope>
    <source>
        <strain evidence="2 3">FH2-C-A2</strain>
    </source>
</reference>
<dbReference type="AlphaFoldDB" id="A0A2M9ZH30"/>
<accession>A0A2M9ZH30</accession>
<dbReference type="InterPro" id="IPR036282">
    <property type="entry name" value="Glutathione-S-Trfase_C_sf"/>
</dbReference>
<feature type="domain" description="GST N-terminal" evidence="1">
    <location>
        <begin position="5"/>
        <end position="84"/>
    </location>
</feature>
<evidence type="ECO:0000259" key="1">
    <source>
        <dbReference type="PROSITE" id="PS50404"/>
    </source>
</evidence>
<proteinExistence type="predicted"/>
<evidence type="ECO:0000313" key="2">
    <source>
        <dbReference type="EMBL" id="PJZ67740.1"/>
    </source>
</evidence>
<dbReference type="InterPro" id="IPR004045">
    <property type="entry name" value="Glutathione_S-Trfase_N"/>
</dbReference>
<evidence type="ECO:0000313" key="3">
    <source>
        <dbReference type="Proteomes" id="UP000231912"/>
    </source>
</evidence>
<dbReference type="SUPFAM" id="SSF47616">
    <property type="entry name" value="GST C-terminal domain-like"/>
    <property type="match status" value="1"/>
</dbReference>
<dbReference type="EMBL" id="NPDT01000001">
    <property type="protein sequence ID" value="PJZ67740.1"/>
    <property type="molecule type" value="Genomic_DNA"/>
</dbReference>
<name>A0A2M9ZH30_9LEPT</name>
<dbReference type="PROSITE" id="PS50404">
    <property type="entry name" value="GST_NTER"/>
    <property type="match status" value="1"/>
</dbReference>
<dbReference type="Pfam" id="PF13417">
    <property type="entry name" value="GST_N_3"/>
    <property type="match status" value="1"/>
</dbReference>
<gene>
    <name evidence="2" type="ORF">CH371_07005</name>
</gene>
<dbReference type="Gene3D" id="3.40.30.110">
    <property type="match status" value="2"/>
</dbReference>
<dbReference type="CDD" id="cd00299">
    <property type="entry name" value="GST_C_family"/>
    <property type="match status" value="1"/>
</dbReference>
<protein>
    <recommendedName>
        <fullName evidence="1">GST N-terminal domain-containing protein</fullName>
    </recommendedName>
</protein>
<organism evidence="2 3">
    <name type="scientific">Leptospira wolffii</name>
    <dbReference type="NCBI Taxonomy" id="409998"/>
    <lineage>
        <taxon>Bacteria</taxon>
        <taxon>Pseudomonadati</taxon>
        <taxon>Spirochaetota</taxon>
        <taxon>Spirochaetia</taxon>
        <taxon>Leptospirales</taxon>
        <taxon>Leptospiraceae</taxon>
        <taxon>Leptospira</taxon>
    </lineage>
</organism>
<comment type="caution">
    <text evidence="2">The sequence shown here is derived from an EMBL/GenBank/DDBJ whole genome shotgun (WGS) entry which is preliminary data.</text>
</comment>
<dbReference type="RefSeq" id="WP_100758165.1">
    <property type="nucleotide sequence ID" value="NZ_NPDT01000001.1"/>
</dbReference>
<sequence length="307" mass="34549">MGLSEKIILHHYTASPYSEKARLFLGYKGASWFSVITPPILPKPDLVPLTGGYRRAPVLQIGADIYCDTSLILEKLHSIFPSPPIASGRDSDAADLLEYLVGSELFVKVARYVLGSNAKRLPEDLVKDRADMHPHHPFHRENLEMDLHYLSIVLSKYLPKFDSALLNRKFFGGDLPSFADFSVYIIFWFLHTIRKLKPFIAEAEYLPDWFSRMKGFGSGNSEALAPAEAIRIAKESEPVRIADPKIEDLGFGPGDRVHLSPDSYDQEIISGTLLHSDESRVILSSENDKVGKVHIHFPRIGYVFKKV</sequence>
<dbReference type="CDD" id="cd00570">
    <property type="entry name" value="GST_N_family"/>
    <property type="match status" value="1"/>
</dbReference>
<dbReference type="InterPro" id="IPR036249">
    <property type="entry name" value="Thioredoxin-like_sf"/>
</dbReference>